<sequence>MATALSCDLAIVGGGLAGGLAALALRARRPDLDVRLVEPGTIGGNHVWSFFDADLSAAGRALIEGAVTWRWPGYDIAFPDLRRRLDQGYNSVSSDRFAALVDRTLPRGAVVHAAATRLSATGVDLADGGRIEAAGVVDARGAGDLSMLKCGWQKFVGRELRLRHPHGLDRPVVMDATVPQIDGFRFVYLLPFAADRIFVEDTYYSRSPALDPQALSARIDDYAAARGWEVVESTRYESGVLAVVSGGSFDALWGSDGVAKIGVRAGSFHPTTGYSLPDAVRTACWLAAQPDLRGAALHDAARARARASWKAAARYRLLDRMLFDAAPDLQRYRVLQHFYGKDPSVISRFYAGQSTAFDFARILTGRPPVPVGAAIRALVR</sequence>
<dbReference type="NCBIfam" id="TIGR01789">
    <property type="entry name" value="lycopene_cycl"/>
    <property type="match status" value="1"/>
</dbReference>
<evidence type="ECO:0000313" key="2">
    <source>
        <dbReference type="EMBL" id="NJC35091.1"/>
    </source>
</evidence>
<proteinExistence type="inferred from homology"/>
<dbReference type="InterPro" id="IPR008461">
    <property type="entry name" value="CrtY"/>
</dbReference>
<dbReference type="EC" id="5.5.1.19" evidence="2"/>
<evidence type="ECO:0000256" key="1">
    <source>
        <dbReference type="ARBA" id="ARBA00006599"/>
    </source>
</evidence>
<dbReference type="NCBIfam" id="TIGR01790">
    <property type="entry name" value="carotene-cycl"/>
    <property type="match status" value="1"/>
</dbReference>
<organism evidence="2 3">
    <name type="scientific">Sphingomonas jejuensis</name>
    <dbReference type="NCBI Taxonomy" id="904715"/>
    <lineage>
        <taxon>Bacteria</taxon>
        <taxon>Pseudomonadati</taxon>
        <taxon>Pseudomonadota</taxon>
        <taxon>Alphaproteobacteria</taxon>
        <taxon>Sphingomonadales</taxon>
        <taxon>Sphingomonadaceae</taxon>
        <taxon>Sphingomonas</taxon>
    </lineage>
</organism>
<keyword evidence="3" id="KW-1185">Reference proteome</keyword>
<name>A0ABX0XQW7_9SPHN</name>
<dbReference type="Proteomes" id="UP000734218">
    <property type="component" value="Unassembled WGS sequence"/>
</dbReference>
<dbReference type="SUPFAM" id="SSF51905">
    <property type="entry name" value="FAD/NAD(P)-binding domain"/>
    <property type="match status" value="1"/>
</dbReference>
<accession>A0ABX0XQW7</accession>
<evidence type="ECO:0000313" key="3">
    <source>
        <dbReference type="Proteomes" id="UP000734218"/>
    </source>
</evidence>
<comment type="caution">
    <text evidence="2">The sequence shown here is derived from an EMBL/GenBank/DDBJ whole genome shotgun (WGS) entry which is preliminary data.</text>
</comment>
<keyword evidence="2" id="KW-0413">Isomerase</keyword>
<protein>
    <submittedName>
        <fullName evidence="2">Lycopene beta-cyclase</fullName>
        <ecNumber evidence="2">5.5.1.19</ecNumber>
    </submittedName>
</protein>
<gene>
    <name evidence="2" type="ORF">GGR88_002605</name>
</gene>
<dbReference type="InterPro" id="IPR010108">
    <property type="entry name" value="Lycopene_cyclase_b/e"/>
</dbReference>
<dbReference type="EMBL" id="JAATJE010000002">
    <property type="protein sequence ID" value="NJC35091.1"/>
    <property type="molecule type" value="Genomic_DNA"/>
</dbReference>
<dbReference type="RefSeq" id="WP_167955658.1">
    <property type="nucleotide sequence ID" value="NZ_JAATJE010000002.1"/>
</dbReference>
<dbReference type="Gene3D" id="3.50.50.60">
    <property type="entry name" value="FAD/NAD(P)-binding domain"/>
    <property type="match status" value="1"/>
</dbReference>
<comment type="similarity">
    <text evidence="1">Belongs to the lycopene cyclase family.</text>
</comment>
<dbReference type="GO" id="GO:0016853">
    <property type="term" value="F:isomerase activity"/>
    <property type="evidence" value="ECO:0007669"/>
    <property type="project" value="UniProtKB-KW"/>
</dbReference>
<dbReference type="Pfam" id="PF05834">
    <property type="entry name" value="Lycopene_cycl"/>
    <property type="match status" value="1"/>
</dbReference>
<reference evidence="2 3" key="1">
    <citation type="submission" date="2020-03" db="EMBL/GenBank/DDBJ databases">
        <title>Genomic Encyclopedia of Type Strains, Phase IV (KMG-IV): sequencing the most valuable type-strain genomes for metagenomic binning, comparative biology and taxonomic classification.</title>
        <authorList>
            <person name="Goeker M."/>
        </authorList>
    </citation>
    <scope>NUCLEOTIDE SEQUENCE [LARGE SCALE GENOMIC DNA]</scope>
    <source>
        <strain evidence="2 3">DSM 27651</strain>
    </source>
</reference>
<dbReference type="InterPro" id="IPR036188">
    <property type="entry name" value="FAD/NAD-bd_sf"/>
</dbReference>